<evidence type="ECO:0000313" key="1">
    <source>
        <dbReference type="EMBL" id="GMF29959.1"/>
    </source>
</evidence>
<comment type="caution">
    <text evidence="1">The sequence shown here is derived from an EMBL/GenBank/DDBJ whole genome shotgun (WGS) entry which is preliminary data.</text>
</comment>
<organism evidence="1 2">
    <name type="scientific">Phytophthora lilii</name>
    <dbReference type="NCBI Taxonomy" id="2077276"/>
    <lineage>
        <taxon>Eukaryota</taxon>
        <taxon>Sar</taxon>
        <taxon>Stramenopiles</taxon>
        <taxon>Oomycota</taxon>
        <taxon>Peronosporomycetes</taxon>
        <taxon>Peronosporales</taxon>
        <taxon>Peronosporaceae</taxon>
        <taxon>Phytophthora</taxon>
    </lineage>
</organism>
<reference evidence="1" key="1">
    <citation type="submission" date="2023-04" db="EMBL/GenBank/DDBJ databases">
        <title>Phytophthora lilii NBRC 32176.</title>
        <authorList>
            <person name="Ichikawa N."/>
            <person name="Sato H."/>
            <person name="Tonouchi N."/>
        </authorList>
    </citation>
    <scope>NUCLEOTIDE SEQUENCE</scope>
    <source>
        <strain evidence="1">NBRC 32176</strain>
    </source>
</reference>
<keyword evidence="2" id="KW-1185">Reference proteome</keyword>
<dbReference type="Proteomes" id="UP001165083">
    <property type="component" value="Unassembled WGS sequence"/>
</dbReference>
<dbReference type="AlphaFoldDB" id="A0A9W6UCX9"/>
<evidence type="ECO:0000313" key="2">
    <source>
        <dbReference type="Proteomes" id="UP001165083"/>
    </source>
</evidence>
<sequence length="241" mass="26513">MKAQKLQDAKQLMDKRMQFLRDPAEQRRETAQFPTDSGALCSVIFDVTPLDGNMDLEDVECAYAAASRYVHTMGTMMPPYTGDDAGVVHGRLQVDTSPDLPTESSFVVFSELQKPNFGLTPSDSTDDKCVEPLGILVLDSVDEDELHPYRPDIFLREDVNAVITISRGSRRVHNGGATKHVSCLILTRWVLLTLRPAKGVAPVGAMDFLLQTCINMGNEMLQAIQEAVTSAKGENSRAGRQ</sequence>
<protein>
    <submittedName>
        <fullName evidence="1">Unnamed protein product</fullName>
    </submittedName>
</protein>
<dbReference type="OrthoDB" id="103937at2759"/>
<proteinExistence type="predicted"/>
<accession>A0A9W6UCX9</accession>
<name>A0A9W6UCX9_9STRA</name>
<gene>
    <name evidence="1" type="ORF">Plil01_001275400</name>
</gene>
<dbReference type="EMBL" id="BSXW01000808">
    <property type="protein sequence ID" value="GMF29959.1"/>
    <property type="molecule type" value="Genomic_DNA"/>
</dbReference>